<dbReference type="eggNOG" id="KOG3399">
    <property type="taxonomic scope" value="Eukaryota"/>
</dbReference>
<dbReference type="PANTHER" id="PTHR13848">
    <property type="entry name" value="PROTEIN YIPPEE-LIKE CG15309-RELATED"/>
    <property type="match status" value="1"/>
</dbReference>
<dbReference type="RefSeq" id="XP_016607205.1">
    <property type="nucleotide sequence ID" value="XM_016757434.1"/>
</dbReference>
<keyword evidence="3" id="KW-0862">Zinc</keyword>
<evidence type="ECO:0000256" key="2">
    <source>
        <dbReference type="ARBA" id="ARBA00022723"/>
    </source>
</evidence>
<dbReference type="InParanoid" id="A0A0L0HCA2"/>
<evidence type="ECO:0000313" key="6">
    <source>
        <dbReference type="EMBL" id="KNC99165.1"/>
    </source>
</evidence>
<evidence type="ECO:0000256" key="4">
    <source>
        <dbReference type="RuleBase" id="RU110713"/>
    </source>
</evidence>
<gene>
    <name evidence="6" type="ORF">SPPG_09277</name>
</gene>
<dbReference type="FunCoup" id="A0A0L0HCA2">
    <property type="interactions" value="347"/>
</dbReference>
<dbReference type="PROSITE" id="PS51792">
    <property type="entry name" value="YIPPEE"/>
    <property type="match status" value="1"/>
</dbReference>
<dbReference type="InterPro" id="IPR004910">
    <property type="entry name" value="Yippee/Mis18/Cereblon"/>
</dbReference>
<keyword evidence="2" id="KW-0479">Metal-binding</keyword>
<dbReference type="InterPro" id="IPR039058">
    <property type="entry name" value="Yippee_fam"/>
</dbReference>
<dbReference type="VEuPathDB" id="FungiDB:SPPG_09277"/>
<evidence type="ECO:0000259" key="5">
    <source>
        <dbReference type="PROSITE" id="PS51792"/>
    </source>
</evidence>
<evidence type="ECO:0000256" key="3">
    <source>
        <dbReference type="ARBA" id="ARBA00022833"/>
    </source>
</evidence>
<comment type="similarity">
    <text evidence="1 4">Belongs to the yippee family.</text>
</comment>
<sequence>MGLIYRRFLDGHSRVYCCSECKTHLSHSEALMSKAFQGHHGRAWLFHDVVNIIQGQPQDRPMTTGQHTVCDIFCINCQAVLGWKYEKAFEEDQKYKEGKFILERSLLCEVSA</sequence>
<dbReference type="GO" id="GO:0046872">
    <property type="term" value="F:metal ion binding"/>
    <property type="evidence" value="ECO:0007669"/>
    <property type="project" value="UniProtKB-KW"/>
</dbReference>
<keyword evidence="7" id="KW-1185">Reference proteome</keyword>
<reference evidence="6 7" key="1">
    <citation type="submission" date="2009-08" db="EMBL/GenBank/DDBJ databases">
        <title>The Genome Sequence of Spizellomyces punctatus strain DAOM BR117.</title>
        <authorList>
            <consortium name="The Broad Institute Genome Sequencing Platform"/>
            <person name="Russ C."/>
            <person name="Cuomo C."/>
            <person name="Shea T."/>
            <person name="Young S.K."/>
            <person name="Zeng Q."/>
            <person name="Koehrsen M."/>
            <person name="Haas B."/>
            <person name="Borodovsky M."/>
            <person name="Guigo R."/>
            <person name="Alvarado L."/>
            <person name="Berlin A."/>
            <person name="Bochicchio J."/>
            <person name="Borenstein D."/>
            <person name="Chapman S."/>
            <person name="Chen Z."/>
            <person name="Engels R."/>
            <person name="Freedman E."/>
            <person name="Gellesch M."/>
            <person name="Goldberg J."/>
            <person name="Griggs A."/>
            <person name="Gujja S."/>
            <person name="Heiman D."/>
            <person name="Hepburn T."/>
            <person name="Howarth C."/>
            <person name="Jen D."/>
            <person name="Larson L."/>
            <person name="Lewis B."/>
            <person name="Mehta T."/>
            <person name="Park D."/>
            <person name="Pearson M."/>
            <person name="Roberts A."/>
            <person name="Saif S."/>
            <person name="Shenoy N."/>
            <person name="Sisk P."/>
            <person name="Stolte C."/>
            <person name="Sykes S."/>
            <person name="Thomson T."/>
            <person name="Walk T."/>
            <person name="White J."/>
            <person name="Yandava C."/>
            <person name="Burger G."/>
            <person name="Gray M.W."/>
            <person name="Holland P.W.H."/>
            <person name="King N."/>
            <person name="Lang F.B.F."/>
            <person name="Roger A.J."/>
            <person name="Ruiz-Trillo I."/>
            <person name="Lander E."/>
            <person name="Nusbaum C."/>
        </authorList>
    </citation>
    <scope>NUCLEOTIDE SEQUENCE [LARGE SCALE GENOMIC DNA]</scope>
    <source>
        <strain evidence="6 7">DAOM BR117</strain>
    </source>
</reference>
<name>A0A0L0HCA2_SPIPD</name>
<protein>
    <recommendedName>
        <fullName evidence="4">Protein yippee-like</fullName>
    </recommendedName>
</protein>
<dbReference type="AlphaFoldDB" id="A0A0L0HCA2"/>
<organism evidence="6 7">
    <name type="scientific">Spizellomyces punctatus (strain DAOM BR117)</name>
    <dbReference type="NCBI Taxonomy" id="645134"/>
    <lineage>
        <taxon>Eukaryota</taxon>
        <taxon>Fungi</taxon>
        <taxon>Fungi incertae sedis</taxon>
        <taxon>Chytridiomycota</taxon>
        <taxon>Chytridiomycota incertae sedis</taxon>
        <taxon>Chytridiomycetes</taxon>
        <taxon>Spizellomycetales</taxon>
        <taxon>Spizellomycetaceae</taxon>
        <taxon>Spizellomyces</taxon>
    </lineage>
</organism>
<evidence type="ECO:0000256" key="1">
    <source>
        <dbReference type="ARBA" id="ARBA00005613"/>
    </source>
</evidence>
<dbReference type="Proteomes" id="UP000053201">
    <property type="component" value="Unassembled WGS sequence"/>
</dbReference>
<dbReference type="InterPro" id="IPR034751">
    <property type="entry name" value="Yippee"/>
</dbReference>
<accession>A0A0L0HCA2</accession>
<dbReference type="OMA" id="HLAFKGH"/>
<dbReference type="STRING" id="645134.A0A0L0HCA2"/>
<feature type="domain" description="Yippee" evidence="5">
    <location>
        <begin position="14"/>
        <end position="111"/>
    </location>
</feature>
<dbReference type="EMBL" id="KQ257458">
    <property type="protein sequence ID" value="KNC99165.1"/>
    <property type="molecule type" value="Genomic_DNA"/>
</dbReference>
<evidence type="ECO:0000313" key="7">
    <source>
        <dbReference type="Proteomes" id="UP000053201"/>
    </source>
</evidence>
<proteinExistence type="inferred from homology"/>
<dbReference type="GeneID" id="27692402"/>
<dbReference type="OrthoDB" id="6407410at2759"/>
<dbReference type="Pfam" id="PF03226">
    <property type="entry name" value="Yippee-Mis18"/>
    <property type="match status" value="1"/>
</dbReference>